<dbReference type="GO" id="GO:0015689">
    <property type="term" value="P:molybdate ion transport"/>
    <property type="evidence" value="ECO:0007669"/>
    <property type="project" value="InterPro"/>
</dbReference>
<accession>A0AAV4LAZ7</accession>
<dbReference type="PIRSF" id="PIRSF004846">
    <property type="entry name" value="ModA"/>
    <property type="match status" value="1"/>
</dbReference>
<dbReference type="EMBL" id="BOQE01000001">
    <property type="protein sequence ID" value="GIM44950.1"/>
    <property type="molecule type" value="Genomic_DNA"/>
</dbReference>
<evidence type="ECO:0000313" key="7">
    <source>
        <dbReference type="Proteomes" id="UP001057291"/>
    </source>
</evidence>
<proteinExistence type="inferred from homology"/>
<evidence type="ECO:0000313" key="6">
    <source>
        <dbReference type="EMBL" id="GIM44950.1"/>
    </source>
</evidence>
<comment type="caution">
    <text evidence="6">The sequence shown here is derived from an EMBL/GenBank/DDBJ whole genome shotgun (WGS) entry which is preliminary data.</text>
</comment>
<keyword evidence="4" id="KW-0732">Signal</keyword>
<protein>
    <submittedName>
        <fullName evidence="6">Molybdate ABC transporter substrate-binding protein</fullName>
    </submittedName>
</protein>
<dbReference type="Proteomes" id="UP001057291">
    <property type="component" value="Unassembled WGS sequence"/>
</dbReference>
<organism evidence="6 7">
    <name type="scientific">Collibacillus ludicampi</name>
    <dbReference type="NCBI Taxonomy" id="2771369"/>
    <lineage>
        <taxon>Bacteria</taxon>
        <taxon>Bacillati</taxon>
        <taxon>Bacillota</taxon>
        <taxon>Bacilli</taxon>
        <taxon>Bacillales</taxon>
        <taxon>Alicyclobacillaceae</taxon>
        <taxon>Collibacillus</taxon>
    </lineage>
</organism>
<dbReference type="AlphaFoldDB" id="A0AAV4LAZ7"/>
<sequence length="281" mass="30627">MSRYFRFVAVLVMIPLALSVIGCANRSSSLTQQNGTKNSSQAVELYILAAASLSDALKEAQRVYESSRPGVKLVFSFGASGTLQHQIEQGAPADLFLSAGTKEMDDLVEKGIIDSENRSDLLGNELVLIVPKTSHVELKSIRDLTKSEIKKIAIGKPETVPAGSYAKQSLSYNGIWDFVQSKLVFAKDVRQVLAYVETGNVDAGIVYKTDATSSDRVSIAAIAEPNSHKPIVYPLGLIKNSKHSTQARDLYDWLQGPEAKAIFTKYGFEMISQKLPSAKKP</sequence>
<feature type="binding site" evidence="5">
    <location>
        <position position="189"/>
    </location>
    <ligand>
        <name>molybdate</name>
        <dbReference type="ChEBI" id="CHEBI:36264"/>
    </ligand>
</feature>
<dbReference type="GO" id="GO:0030973">
    <property type="term" value="F:molybdate ion binding"/>
    <property type="evidence" value="ECO:0007669"/>
    <property type="project" value="TreeGrafter"/>
</dbReference>
<evidence type="ECO:0000256" key="3">
    <source>
        <dbReference type="ARBA" id="ARBA00022723"/>
    </source>
</evidence>
<dbReference type="Gene3D" id="3.40.190.10">
    <property type="entry name" value="Periplasmic binding protein-like II"/>
    <property type="match status" value="2"/>
</dbReference>
<dbReference type="Pfam" id="PF13531">
    <property type="entry name" value="SBP_bac_11"/>
    <property type="match status" value="1"/>
</dbReference>
<dbReference type="CDD" id="cd13537">
    <property type="entry name" value="PBP2_YvgL_like"/>
    <property type="match status" value="1"/>
</dbReference>
<feature type="binding site" evidence="5">
    <location>
        <position position="52"/>
    </location>
    <ligand>
        <name>molybdate</name>
        <dbReference type="ChEBI" id="CHEBI:36264"/>
    </ligand>
</feature>
<dbReference type="InterPro" id="IPR050682">
    <property type="entry name" value="ModA/WtpA"/>
</dbReference>
<dbReference type="InterPro" id="IPR005950">
    <property type="entry name" value="ModA"/>
</dbReference>
<dbReference type="GO" id="GO:1901359">
    <property type="term" value="F:tungstate binding"/>
    <property type="evidence" value="ECO:0007669"/>
    <property type="project" value="UniProtKB-ARBA"/>
</dbReference>
<dbReference type="RefSeq" id="WP_282198197.1">
    <property type="nucleotide sequence ID" value="NZ_BOQE01000001.1"/>
</dbReference>
<evidence type="ECO:0000256" key="1">
    <source>
        <dbReference type="ARBA" id="ARBA00009175"/>
    </source>
</evidence>
<keyword evidence="7" id="KW-1185">Reference proteome</keyword>
<dbReference type="SUPFAM" id="SSF53850">
    <property type="entry name" value="Periplasmic binding protein-like II"/>
    <property type="match status" value="1"/>
</dbReference>
<dbReference type="PANTHER" id="PTHR30632:SF0">
    <property type="entry name" value="SULFATE-BINDING PROTEIN"/>
    <property type="match status" value="1"/>
</dbReference>
<evidence type="ECO:0000256" key="4">
    <source>
        <dbReference type="ARBA" id="ARBA00022729"/>
    </source>
</evidence>
<dbReference type="FunFam" id="3.40.190.10:FF:000035">
    <property type="entry name" value="Molybdate ABC transporter substrate-binding protein"/>
    <property type="match status" value="1"/>
</dbReference>
<feature type="binding site" evidence="5">
    <location>
        <position position="207"/>
    </location>
    <ligand>
        <name>molybdate</name>
        <dbReference type="ChEBI" id="CHEBI:36264"/>
    </ligand>
</feature>
<dbReference type="PANTHER" id="PTHR30632">
    <property type="entry name" value="MOLYBDATE-BINDING PERIPLASMIC PROTEIN"/>
    <property type="match status" value="1"/>
</dbReference>
<evidence type="ECO:0000256" key="5">
    <source>
        <dbReference type="PIRSR" id="PIRSR004846-1"/>
    </source>
</evidence>
<dbReference type="InterPro" id="IPR041879">
    <property type="entry name" value="YvgL-like_PBP2"/>
</dbReference>
<dbReference type="GO" id="GO:0046872">
    <property type="term" value="F:metal ion binding"/>
    <property type="evidence" value="ECO:0007669"/>
    <property type="project" value="UniProtKB-KW"/>
</dbReference>
<dbReference type="NCBIfam" id="TIGR01256">
    <property type="entry name" value="modA"/>
    <property type="match status" value="1"/>
</dbReference>
<feature type="binding site" evidence="5">
    <location>
        <position position="80"/>
    </location>
    <ligand>
        <name>molybdate</name>
        <dbReference type="ChEBI" id="CHEBI:36264"/>
    </ligand>
</feature>
<reference evidence="6" key="1">
    <citation type="journal article" date="2023" name="Int. J. Syst. Evol. Microbiol.">
        <title>Collibacillus ludicampi gen. nov., sp. nov., a new soil bacterium of the family Alicyclobacillaceae.</title>
        <authorList>
            <person name="Jojima T."/>
            <person name="Ioku Y."/>
            <person name="Fukuta Y."/>
            <person name="Shirasaka N."/>
            <person name="Matsumura Y."/>
            <person name="Mori M."/>
        </authorList>
    </citation>
    <scope>NUCLEOTIDE SEQUENCE</scope>
    <source>
        <strain evidence="6">TP075</strain>
    </source>
</reference>
<feature type="binding site" evidence="5">
    <location>
        <position position="162"/>
    </location>
    <ligand>
        <name>molybdate</name>
        <dbReference type="ChEBI" id="CHEBI:36264"/>
    </ligand>
</feature>
<dbReference type="PROSITE" id="PS51257">
    <property type="entry name" value="PROKAR_LIPOPROTEIN"/>
    <property type="match status" value="1"/>
</dbReference>
<name>A0AAV4LAZ7_9BACL</name>
<comment type="similarity">
    <text evidence="1">Belongs to the bacterial solute-binding protein ModA family.</text>
</comment>
<gene>
    <name evidence="6" type="primary">modA</name>
    <name evidence="6" type="ORF">DNHGIG_04990</name>
</gene>
<evidence type="ECO:0000256" key="2">
    <source>
        <dbReference type="ARBA" id="ARBA00022505"/>
    </source>
</evidence>
<keyword evidence="2 5" id="KW-0500">Molybdenum</keyword>
<keyword evidence="3 5" id="KW-0479">Metal-binding</keyword>